<feature type="domain" description="BON" evidence="2">
    <location>
        <begin position="19"/>
        <end position="88"/>
    </location>
</feature>
<dbReference type="SMART" id="SM00749">
    <property type="entry name" value="BON"/>
    <property type="match status" value="2"/>
</dbReference>
<dbReference type="Proteomes" id="UP000032266">
    <property type="component" value="Chromosome"/>
</dbReference>
<sequence length="166" mass="18180">MAPDYSNDLSARTVGEVMDDNNIEAQVEEDIVASDPIFKDARIRVISHSGKVLIVGQVPEQRLIPIATQIAQKVRKVTSVHNELTVGPKLSAAIKANDSWQAIKVKSRMFTTDNFPSKNINIIVENGIVYLMGRVSKDIAQRAGQIASEVGGVQKVVLLFEEPSKL</sequence>
<dbReference type="InterPro" id="IPR007055">
    <property type="entry name" value="BON_dom"/>
</dbReference>
<dbReference type="KEGG" id="gsn:YC6258_02378"/>
<dbReference type="Gene3D" id="3.30.1340.30">
    <property type="match status" value="1"/>
</dbReference>
<evidence type="ECO:0000259" key="2">
    <source>
        <dbReference type="PROSITE" id="PS50914"/>
    </source>
</evidence>
<dbReference type="PROSITE" id="PS50914">
    <property type="entry name" value="BON"/>
    <property type="match status" value="2"/>
</dbReference>
<proteinExistence type="predicted"/>
<dbReference type="STRING" id="1445510.YC6258_02378"/>
<dbReference type="Pfam" id="PF04972">
    <property type="entry name" value="BON"/>
    <property type="match status" value="2"/>
</dbReference>
<dbReference type="PANTHER" id="PTHR34606:SF4">
    <property type="entry name" value="OUTER MEMBRANE LIPOPROTEIN DOLP"/>
    <property type="match status" value="1"/>
</dbReference>
<dbReference type="PANTHER" id="PTHR34606">
    <property type="entry name" value="BON DOMAIN-CONTAINING PROTEIN"/>
    <property type="match status" value="1"/>
</dbReference>
<name>A0A0C5VJF1_9GAMM</name>
<feature type="domain" description="BON" evidence="2">
    <location>
        <begin position="97"/>
        <end position="166"/>
    </location>
</feature>
<reference evidence="3 4" key="1">
    <citation type="submission" date="2014-01" db="EMBL/GenBank/DDBJ databases">
        <title>Full genme sequencing of cellulolytic bacterium Gynuella sunshinyii YC6258T gen. nov., sp. nov.</title>
        <authorList>
            <person name="Khan H."/>
            <person name="Chung E.J."/>
            <person name="Chung Y.R."/>
        </authorList>
    </citation>
    <scope>NUCLEOTIDE SEQUENCE [LARGE SCALE GENOMIC DNA]</scope>
    <source>
        <strain evidence="3 4">YC6258</strain>
    </source>
</reference>
<protein>
    <submittedName>
        <fullName evidence="3">Putative periplasmic or secreted lipoprotein</fullName>
    </submittedName>
</protein>
<organism evidence="3 4">
    <name type="scientific">Gynuella sunshinyii YC6258</name>
    <dbReference type="NCBI Taxonomy" id="1445510"/>
    <lineage>
        <taxon>Bacteria</taxon>
        <taxon>Pseudomonadati</taxon>
        <taxon>Pseudomonadota</taxon>
        <taxon>Gammaproteobacteria</taxon>
        <taxon>Oceanospirillales</taxon>
        <taxon>Saccharospirillaceae</taxon>
        <taxon>Gynuella</taxon>
    </lineage>
</organism>
<gene>
    <name evidence="3" type="ORF">YC6258_02378</name>
</gene>
<accession>A0A0C5VJF1</accession>
<evidence type="ECO:0000313" key="4">
    <source>
        <dbReference type="Proteomes" id="UP000032266"/>
    </source>
</evidence>
<keyword evidence="3" id="KW-0449">Lipoprotein</keyword>
<keyword evidence="4" id="KW-1185">Reference proteome</keyword>
<keyword evidence="1" id="KW-0732">Signal</keyword>
<evidence type="ECO:0000256" key="1">
    <source>
        <dbReference type="ARBA" id="ARBA00022729"/>
    </source>
</evidence>
<dbReference type="HOGENOM" id="CLU_083606_3_1_6"/>
<dbReference type="InterPro" id="IPR014004">
    <property type="entry name" value="Transpt-assoc_nodulatn_dom_bac"/>
</dbReference>
<dbReference type="EMBL" id="CP007142">
    <property type="protein sequence ID" value="AJQ94416.1"/>
    <property type="molecule type" value="Genomic_DNA"/>
</dbReference>
<evidence type="ECO:0000313" key="3">
    <source>
        <dbReference type="EMBL" id="AJQ94416.1"/>
    </source>
</evidence>
<dbReference type="InterPro" id="IPR051686">
    <property type="entry name" value="Lipoprotein_DolP"/>
</dbReference>
<dbReference type="AlphaFoldDB" id="A0A0C5VJF1"/>